<name>A0ABY8QKD6_9RHOB</name>
<evidence type="ECO:0000313" key="2">
    <source>
        <dbReference type="Proteomes" id="UP001241605"/>
    </source>
</evidence>
<evidence type="ECO:0008006" key="3">
    <source>
        <dbReference type="Google" id="ProtNLM"/>
    </source>
</evidence>
<protein>
    <recommendedName>
        <fullName evidence="3">TnsA endonuclease N-terminal domain-containing protein</fullName>
    </recommendedName>
</protein>
<gene>
    <name evidence="1" type="ORF">QF118_05985</name>
</gene>
<dbReference type="Proteomes" id="UP001241605">
    <property type="component" value="Chromosome"/>
</dbReference>
<accession>A0ABY8QKD6</accession>
<evidence type="ECO:0000313" key="1">
    <source>
        <dbReference type="EMBL" id="WGW05096.1"/>
    </source>
</evidence>
<reference evidence="1 2" key="1">
    <citation type="submission" date="2023-05" db="EMBL/GenBank/DDBJ databases">
        <title>YMD87, complete Genome.</title>
        <authorList>
            <person name="Zhang J."/>
            <person name="Xu X."/>
        </authorList>
    </citation>
    <scope>NUCLEOTIDE SEQUENCE [LARGE SCALE GENOMIC DNA]</scope>
    <source>
        <strain evidence="1 2">YMD87</strain>
    </source>
</reference>
<proteinExistence type="predicted"/>
<dbReference type="EMBL" id="CP124616">
    <property type="protein sequence ID" value="WGW05096.1"/>
    <property type="molecule type" value="Genomic_DNA"/>
</dbReference>
<keyword evidence="2" id="KW-1185">Reference proteome</keyword>
<organism evidence="1 2">
    <name type="scientific">Tropicibacter oceani</name>
    <dbReference type="NCBI Taxonomy" id="3058420"/>
    <lineage>
        <taxon>Bacteria</taxon>
        <taxon>Pseudomonadati</taxon>
        <taxon>Pseudomonadota</taxon>
        <taxon>Alphaproteobacteria</taxon>
        <taxon>Rhodobacterales</taxon>
        <taxon>Roseobacteraceae</taxon>
        <taxon>Tropicibacter</taxon>
    </lineage>
</organism>
<sequence>MHVTPTGGRVLPKQTVYLRKVAKGRKEHFTGHFVVGEPGDERILDIESHTELMVGLVLSARRDVVALENQVPFRWLADNGRPATHFFDFRANLADGTRIAVMVKSAHRLKSERLRRELEAVARQVTPDFADRVVVMTEKHLDRIEVHNAEIMHEMRESEPSVDAAARREIQALHGEISIDRLQDAIGAGGQGFRAIVRLLRTGVLELAGPQRISPDAIVRRRTI</sequence>
<dbReference type="RefSeq" id="WP_282301731.1">
    <property type="nucleotide sequence ID" value="NZ_CP124616.1"/>
</dbReference>